<name>A0A8H5B170_9AGAR</name>
<dbReference type="Proteomes" id="UP000541558">
    <property type="component" value="Unassembled WGS sequence"/>
</dbReference>
<accession>A0A8H5B170</accession>
<evidence type="ECO:0008006" key="3">
    <source>
        <dbReference type="Google" id="ProtNLM"/>
    </source>
</evidence>
<sequence>MLPYDITELIISLSAHSDLIHLSLVSKAFLGPSQSRIFEHISISSRARAIALQTILDSSPHLAPLVTRLDVARDWHNDLPSTMSLLHNVKEFTLGRRGGPGYDSWDRLRPSFISAIEKILTSPSLVSFRLRRFALLSPGQLGGLLEKAATHLESFGLEESRFHFMDSDDVPLDLVDTIANPSPSTRLSKLSHISYNEGARLEYSCLDTLLCQILRPLTTKPSTIHTVHLHINSNWHNTVCELLTLLGSCLRHLCLEPRDYNRQFDVTPLSFYTNTSLETLSINNSQTPSFIPLSFISSMLSTFSAPSELNTGGRLECLRIALPDTRVREFHRFRQLLQQHQSQLRNLQRLISSRLTSNVTAPPEDQLVPGELLDMFADINTATSESKLNRLKTIEFFICGSQVLASNGPLGDTRYHPELLRDMMSGIPDLGQDLVYKGTIAVSVEEGPMPCTRSCHSGV</sequence>
<evidence type="ECO:0000313" key="1">
    <source>
        <dbReference type="EMBL" id="KAF5314658.1"/>
    </source>
</evidence>
<dbReference type="EMBL" id="JAACJK010000221">
    <property type="protein sequence ID" value="KAF5314658.1"/>
    <property type="molecule type" value="Genomic_DNA"/>
</dbReference>
<proteinExistence type="predicted"/>
<dbReference type="OrthoDB" id="3091314at2759"/>
<comment type="caution">
    <text evidence="1">The sequence shown here is derived from an EMBL/GenBank/DDBJ whole genome shotgun (WGS) entry which is preliminary data.</text>
</comment>
<protein>
    <recommendedName>
        <fullName evidence="3">F-box domain-containing protein</fullName>
    </recommendedName>
</protein>
<dbReference type="AlphaFoldDB" id="A0A8H5B170"/>
<organism evidence="1 2">
    <name type="scientific">Ephemerocybe angulata</name>
    <dbReference type="NCBI Taxonomy" id="980116"/>
    <lineage>
        <taxon>Eukaryota</taxon>
        <taxon>Fungi</taxon>
        <taxon>Dikarya</taxon>
        <taxon>Basidiomycota</taxon>
        <taxon>Agaricomycotina</taxon>
        <taxon>Agaricomycetes</taxon>
        <taxon>Agaricomycetidae</taxon>
        <taxon>Agaricales</taxon>
        <taxon>Agaricineae</taxon>
        <taxon>Psathyrellaceae</taxon>
        <taxon>Ephemerocybe</taxon>
    </lineage>
</organism>
<gene>
    <name evidence="1" type="ORF">D9611_007082</name>
</gene>
<evidence type="ECO:0000313" key="2">
    <source>
        <dbReference type="Proteomes" id="UP000541558"/>
    </source>
</evidence>
<keyword evidence="2" id="KW-1185">Reference proteome</keyword>
<reference evidence="1 2" key="1">
    <citation type="journal article" date="2020" name="ISME J.">
        <title>Uncovering the hidden diversity of litter-decomposition mechanisms in mushroom-forming fungi.</title>
        <authorList>
            <person name="Floudas D."/>
            <person name="Bentzer J."/>
            <person name="Ahren D."/>
            <person name="Johansson T."/>
            <person name="Persson P."/>
            <person name="Tunlid A."/>
        </authorList>
    </citation>
    <scope>NUCLEOTIDE SEQUENCE [LARGE SCALE GENOMIC DNA]</scope>
    <source>
        <strain evidence="1 2">CBS 175.51</strain>
    </source>
</reference>